<comment type="similarity">
    <text evidence="1">Belongs to the heat shock protein 70 family.</text>
</comment>
<protein>
    <recommendedName>
        <fullName evidence="6">Heat shock 70 kDa protein 12A</fullName>
    </recommendedName>
</protein>
<dbReference type="Proteomes" id="UP000005408">
    <property type="component" value="Unassembled WGS sequence"/>
</dbReference>
<dbReference type="InterPro" id="IPR043129">
    <property type="entry name" value="ATPase_NBD"/>
</dbReference>
<keyword evidence="5" id="KW-1185">Reference proteome</keyword>
<accession>A0A8W8L6X8</accession>
<name>A0A8W8L6X8_MAGGI</name>
<dbReference type="PANTHER" id="PTHR14187">
    <property type="entry name" value="ALPHA KINASE/ELONGATION FACTOR 2 KINASE"/>
    <property type="match status" value="1"/>
</dbReference>
<keyword evidence="3" id="KW-0067">ATP-binding</keyword>
<keyword evidence="2" id="KW-0547">Nucleotide-binding</keyword>
<evidence type="ECO:0000313" key="5">
    <source>
        <dbReference type="Proteomes" id="UP000005408"/>
    </source>
</evidence>
<evidence type="ECO:0000256" key="1">
    <source>
        <dbReference type="ARBA" id="ARBA00007381"/>
    </source>
</evidence>
<proteinExistence type="inferred from homology"/>
<reference evidence="4" key="1">
    <citation type="submission" date="2022-08" db="UniProtKB">
        <authorList>
            <consortium name="EnsemblMetazoa"/>
        </authorList>
    </citation>
    <scope>IDENTIFICATION</scope>
    <source>
        <strain evidence="4">05x7-T-G4-1.051#20</strain>
    </source>
</reference>
<evidence type="ECO:0000313" key="4">
    <source>
        <dbReference type="EnsemblMetazoa" id="G26753.4:cds"/>
    </source>
</evidence>
<dbReference type="GO" id="GO:0140662">
    <property type="term" value="F:ATP-dependent protein folding chaperone"/>
    <property type="evidence" value="ECO:0007669"/>
    <property type="project" value="InterPro"/>
</dbReference>
<dbReference type="Gene3D" id="3.30.420.40">
    <property type="match status" value="1"/>
</dbReference>
<dbReference type="InterPro" id="IPR013126">
    <property type="entry name" value="Hsp_70_fam"/>
</dbReference>
<organism evidence="4 5">
    <name type="scientific">Magallana gigas</name>
    <name type="common">Pacific oyster</name>
    <name type="synonym">Crassostrea gigas</name>
    <dbReference type="NCBI Taxonomy" id="29159"/>
    <lineage>
        <taxon>Eukaryota</taxon>
        <taxon>Metazoa</taxon>
        <taxon>Spiralia</taxon>
        <taxon>Lophotrochozoa</taxon>
        <taxon>Mollusca</taxon>
        <taxon>Bivalvia</taxon>
        <taxon>Autobranchia</taxon>
        <taxon>Pteriomorphia</taxon>
        <taxon>Ostreida</taxon>
        <taxon>Ostreoidea</taxon>
        <taxon>Ostreidae</taxon>
        <taxon>Magallana</taxon>
    </lineage>
</organism>
<sequence length="261" mass="29457">MRNDWGKVYTSKWFGGSLVSSKAPTCLLLKDDFTKSYFGYEAEDRYADLTSDENHHNYYFFQRFKMIIHGKSDAQHKRCYDIKGKTLEAGHVFTRYIKCLKDSMFQNVESVFPGIRDDDIEYVLTVPAIFGENSKMFLIEASVKAGIKMENLTIALEPEAASIYCQYLKFAKEDTSSPALGVVKPGTKYMVVDLGGGTADITVHKKCEDNTLEVVLVSGCPSGGKAVDDQFIQFLSELVGRDAWDNFNGMHRRISGNHKKF</sequence>
<evidence type="ECO:0000256" key="3">
    <source>
        <dbReference type="ARBA" id="ARBA00022840"/>
    </source>
</evidence>
<evidence type="ECO:0008006" key="6">
    <source>
        <dbReference type="Google" id="ProtNLM"/>
    </source>
</evidence>
<dbReference type="EnsemblMetazoa" id="G26753.4">
    <property type="protein sequence ID" value="G26753.4:cds"/>
    <property type="gene ID" value="G26753"/>
</dbReference>
<dbReference type="Pfam" id="PF00012">
    <property type="entry name" value="HSP70"/>
    <property type="match status" value="1"/>
</dbReference>
<dbReference type="SUPFAM" id="SSF53067">
    <property type="entry name" value="Actin-like ATPase domain"/>
    <property type="match status" value="2"/>
</dbReference>
<dbReference type="PANTHER" id="PTHR14187:SF5">
    <property type="entry name" value="HEAT SHOCK 70 KDA PROTEIN 12A"/>
    <property type="match status" value="1"/>
</dbReference>
<dbReference type="AlphaFoldDB" id="A0A8W8L6X8"/>
<dbReference type="GO" id="GO:0005524">
    <property type="term" value="F:ATP binding"/>
    <property type="evidence" value="ECO:0007669"/>
    <property type="project" value="UniProtKB-KW"/>
</dbReference>
<evidence type="ECO:0000256" key="2">
    <source>
        <dbReference type="ARBA" id="ARBA00022741"/>
    </source>
</evidence>